<dbReference type="Proteomes" id="UP001172778">
    <property type="component" value="Unassembled WGS sequence"/>
</dbReference>
<evidence type="ECO:0000256" key="4">
    <source>
        <dbReference type="ARBA" id="ARBA00022801"/>
    </source>
</evidence>
<dbReference type="Gene3D" id="3.30.420.140">
    <property type="entry name" value="YqgF/RNase H-like domain"/>
    <property type="match status" value="1"/>
</dbReference>
<keyword evidence="8" id="KW-1185">Reference proteome</keyword>
<dbReference type="HAMAP" id="MF_00651">
    <property type="entry name" value="Nuclease_YqgF"/>
    <property type="match status" value="1"/>
</dbReference>
<evidence type="ECO:0000256" key="5">
    <source>
        <dbReference type="HAMAP-Rule" id="MF_00651"/>
    </source>
</evidence>
<dbReference type="Pfam" id="PF03652">
    <property type="entry name" value="RuvX"/>
    <property type="match status" value="1"/>
</dbReference>
<comment type="function">
    <text evidence="5">Could be a nuclease involved in processing of the 5'-end of pre-16S rRNA.</text>
</comment>
<dbReference type="PANTHER" id="PTHR33317">
    <property type="entry name" value="POLYNUCLEOTIDYL TRANSFERASE, RIBONUCLEASE H-LIKE SUPERFAMILY PROTEIN"/>
    <property type="match status" value="1"/>
</dbReference>
<dbReference type="NCBIfam" id="TIGR00250">
    <property type="entry name" value="RNAse_H_YqgF"/>
    <property type="match status" value="1"/>
</dbReference>
<comment type="caution">
    <text evidence="7">The sequence shown here is derived from an EMBL/GenBank/DDBJ whole genome shotgun (WGS) entry which is preliminary data.</text>
</comment>
<proteinExistence type="inferred from homology"/>
<dbReference type="PANTHER" id="PTHR33317:SF4">
    <property type="entry name" value="POLYNUCLEOTIDYL TRANSFERASE, RIBONUCLEASE H-LIKE SUPERFAMILY PROTEIN"/>
    <property type="match status" value="1"/>
</dbReference>
<evidence type="ECO:0000256" key="2">
    <source>
        <dbReference type="ARBA" id="ARBA00022517"/>
    </source>
</evidence>
<dbReference type="EMBL" id="JARRAF010000001">
    <property type="protein sequence ID" value="MDK2122582.1"/>
    <property type="molecule type" value="Genomic_DNA"/>
</dbReference>
<dbReference type="InterPro" id="IPR005227">
    <property type="entry name" value="YqgF"/>
</dbReference>
<evidence type="ECO:0000256" key="3">
    <source>
        <dbReference type="ARBA" id="ARBA00022722"/>
    </source>
</evidence>
<dbReference type="InterPro" id="IPR037027">
    <property type="entry name" value="YqgF/RNaseH-like_dom_sf"/>
</dbReference>
<dbReference type="InterPro" id="IPR006641">
    <property type="entry name" value="YqgF/RNaseH-like_dom"/>
</dbReference>
<dbReference type="RefSeq" id="WP_284098865.1">
    <property type="nucleotide sequence ID" value="NZ_JARRAF010000001.1"/>
</dbReference>
<feature type="domain" description="YqgF/RNase H-like" evidence="6">
    <location>
        <begin position="5"/>
        <end position="105"/>
    </location>
</feature>
<organism evidence="7 8">
    <name type="scientific">Parachitinimonas caeni</name>
    <dbReference type="NCBI Taxonomy" id="3031301"/>
    <lineage>
        <taxon>Bacteria</taxon>
        <taxon>Pseudomonadati</taxon>
        <taxon>Pseudomonadota</taxon>
        <taxon>Betaproteobacteria</taxon>
        <taxon>Neisseriales</taxon>
        <taxon>Chitinibacteraceae</taxon>
        <taxon>Parachitinimonas</taxon>
    </lineage>
</organism>
<dbReference type="SUPFAM" id="SSF53098">
    <property type="entry name" value="Ribonuclease H-like"/>
    <property type="match status" value="1"/>
</dbReference>
<dbReference type="SMART" id="SM00732">
    <property type="entry name" value="YqgFc"/>
    <property type="match status" value="1"/>
</dbReference>
<keyword evidence="1 5" id="KW-0963">Cytoplasm</keyword>
<accession>A0ABT7DR91</accession>
<name>A0ABT7DR91_9NEIS</name>
<reference evidence="7" key="1">
    <citation type="submission" date="2023-03" db="EMBL/GenBank/DDBJ databases">
        <title>Chitinimonas shenzhenensis gen. nov., sp. nov., a novel member of family Burkholderiaceae isolated from activated sludge collected in Shen Zhen, China.</title>
        <authorList>
            <person name="Wang X."/>
        </authorList>
    </citation>
    <scope>NUCLEOTIDE SEQUENCE</scope>
    <source>
        <strain evidence="7">DQS-5</strain>
    </source>
</reference>
<evidence type="ECO:0000259" key="6">
    <source>
        <dbReference type="SMART" id="SM00732"/>
    </source>
</evidence>
<protein>
    <recommendedName>
        <fullName evidence="5">Putative pre-16S rRNA nuclease</fullName>
        <ecNumber evidence="5">3.1.-.-</ecNumber>
    </recommendedName>
</protein>
<keyword evidence="4 5" id="KW-0378">Hydrolase</keyword>
<gene>
    <name evidence="7" type="primary">ruvX</name>
    <name evidence="7" type="ORF">PZA18_00800</name>
</gene>
<evidence type="ECO:0000313" key="7">
    <source>
        <dbReference type="EMBL" id="MDK2122582.1"/>
    </source>
</evidence>
<evidence type="ECO:0000256" key="1">
    <source>
        <dbReference type="ARBA" id="ARBA00022490"/>
    </source>
</evidence>
<keyword evidence="3 5" id="KW-0540">Nuclease</keyword>
<dbReference type="CDD" id="cd16964">
    <property type="entry name" value="YqgF"/>
    <property type="match status" value="1"/>
</dbReference>
<evidence type="ECO:0000313" key="8">
    <source>
        <dbReference type="Proteomes" id="UP001172778"/>
    </source>
</evidence>
<sequence length="146" mass="16287">MPEAGTVLGFDFGERRIGVASGDLMLGIAHPLHTIDAIETEVRFDQIAKLVKEWQPVQLIVGLPSSLDGEEHELSRLARRFARRLHGRFGLPVGMIDERLSSHDASSALNDIGLRGRRQKPVLDQVAAQRILQAYFDDPLRRSVEP</sequence>
<keyword evidence="2 5" id="KW-0690">Ribosome biogenesis</keyword>
<dbReference type="InterPro" id="IPR012337">
    <property type="entry name" value="RNaseH-like_sf"/>
</dbReference>
<dbReference type="EC" id="3.1.-.-" evidence="5"/>
<comment type="similarity">
    <text evidence="5">Belongs to the YqgF HJR family.</text>
</comment>
<comment type="subcellular location">
    <subcellularLocation>
        <location evidence="5">Cytoplasm</location>
    </subcellularLocation>
</comment>